<dbReference type="EMBL" id="JAFIMR010000019">
    <property type="protein sequence ID" value="KAI1867092.1"/>
    <property type="molecule type" value="Genomic_DNA"/>
</dbReference>
<sequence>MAASCSGQYPRSGYHITRIGSPVQFDKYRVALRNLLQLCVNPDPVNSSIGFRAPLADVEAESYWKSLLAKLDATPITVHLFVLSATQSSADVLATVQIFTIPKITHRHRAEIAKLLVHPSARRKGIATILMDFVEEFARDKLGTEMLTLDTASETPAMAFYERSGWKQWGTCPEYAEYADGRRCDATFFHKFIRRPSAPV</sequence>
<dbReference type="Proteomes" id="UP000829685">
    <property type="component" value="Unassembled WGS sequence"/>
</dbReference>
<dbReference type="InterPro" id="IPR050832">
    <property type="entry name" value="Bact_Acetyltransf"/>
</dbReference>
<name>A0A9P9WK26_9PEZI</name>
<dbReference type="GO" id="GO:0016747">
    <property type="term" value="F:acyltransferase activity, transferring groups other than amino-acyl groups"/>
    <property type="evidence" value="ECO:0007669"/>
    <property type="project" value="InterPro"/>
</dbReference>
<accession>A0A9P9WK26</accession>
<gene>
    <name evidence="4" type="ORF">JX265_007668</name>
</gene>
<dbReference type="PROSITE" id="PS51186">
    <property type="entry name" value="GNAT"/>
    <property type="match status" value="1"/>
</dbReference>
<evidence type="ECO:0000256" key="1">
    <source>
        <dbReference type="ARBA" id="ARBA00022679"/>
    </source>
</evidence>
<dbReference type="Gene3D" id="3.40.630.30">
    <property type="match status" value="1"/>
</dbReference>
<dbReference type="Pfam" id="PF00583">
    <property type="entry name" value="Acetyltransf_1"/>
    <property type="match status" value="1"/>
</dbReference>
<evidence type="ECO:0000313" key="5">
    <source>
        <dbReference type="Proteomes" id="UP000829685"/>
    </source>
</evidence>
<dbReference type="InterPro" id="IPR000182">
    <property type="entry name" value="GNAT_dom"/>
</dbReference>
<keyword evidence="5" id="KW-1185">Reference proteome</keyword>
<feature type="domain" description="N-acetyltransferase" evidence="3">
    <location>
        <begin position="35"/>
        <end position="194"/>
    </location>
</feature>
<evidence type="ECO:0000313" key="4">
    <source>
        <dbReference type="EMBL" id="KAI1867092.1"/>
    </source>
</evidence>
<dbReference type="SUPFAM" id="SSF55729">
    <property type="entry name" value="Acyl-CoA N-acyltransferases (Nat)"/>
    <property type="match status" value="1"/>
</dbReference>
<dbReference type="CDD" id="cd04301">
    <property type="entry name" value="NAT_SF"/>
    <property type="match status" value="1"/>
</dbReference>
<keyword evidence="2" id="KW-0012">Acyltransferase</keyword>
<evidence type="ECO:0000256" key="2">
    <source>
        <dbReference type="ARBA" id="ARBA00023315"/>
    </source>
</evidence>
<protein>
    <recommendedName>
        <fullName evidence="3">N-acetyltransferase domain-containing protein</fullName>
    </recommendedName>
</protein>
<organism evidence="4 5">
    <name type="scientific">Neoarthrinium moseri</name>
    <dbReference type="NCBI Taxonomy" id="1658444"/>
    <lineage>
        <taxon>Eukaryota</taxon>
        <taxon>Fungi</taxon>
        <taxon>Dikarya</taxon>
        <taxon>Ascomycota</taxon>
        <taxon>Pezizomycotina</taxon>
        <taxon>Sordariomycetes</taxon>
        <taxon>Xylariomycetidae</taxon>
        <taxon>Amphisphaeriales</taxon>
        <taxon>Apiosporaceae</taxon>
        <taxon>Neoarthrinium</taxon>
    </lineage>
</organism>
<evidence type="ECO:0000259" key="3">
    <source>
        <dbReference type="PROSITE" id="PS51186"/>
    </source>
</evidence>
<dbReference type="PANTHER" id="PTHR43877">
    <property type="entry name" value="AMINOALKYLPHOSPHONATE N-ACETYLTRANSFERASE-RELATED-RELATED"/>
    <property type="match status" value="1"/>
</dbReference>
<comment type="caution">
    <text evidence="4">The sequence shown here is derived from an EMBL/GenBank/DDBJ whole genome shotgun (WGS) entry which is preliminary data.</text>
</comment>
<reference evidence="4" key="1">
    <citation type="submission" date="2021-03" db="EMBL/GenBank/DDBJ databases">
        <title>Revisited historic fungal species revealed as producer of novel bioactive compounds through whole genome sequencing and comparative genomics.</title>
        <authorList>
            <person name="Vignolle G.A."/>
            <person name="Hochenegger N."/>
            <person name="Mach R.L."/>
            <person name="Mach-Aigner A.R."/>
            <person name="Javad Rahimi M."/>
            <person name="Salim K.A."/>
            <person name="Chan C.M."/>
            <person name="Lim L.B.L."/>
            <person name="Cai F."/>
            <person name="Druzhinina I.S."/>
            <person name="U'Ren J.M."/>
            <person name="Derntl C."/>
        </authorList>
    </citation>
    <scope>NUCLEOTIDE SEQUENCE</scope>
    <source>
        <strain evidence="4">TUCIM 5799</strain>
    </source>
</reference>
<dbReference type="AlphaFoldDB" id="A0A9P9WK26"/>
<proteinExistence type="predicted"/>
<keyword evidence="1" id="KW-0808">Transferase</keyword>
<dbReference type="PANTHER" id="PTHR43877:SF2">
    <property type="entry name" value="AMINOALKYLPHOSPHONATE N-ACETYLTRANSFERASE-RELATED"/>
    <property type="match status" value="1"/>
</dbReference>
<dbReference type="InterPro" id="IPR016181">
    <property type="entry name" value="Acyl_CoA_acyltransferase"/>
</dbReference>